<reference evidence="3" key="1">
    <citation type="submission" date="2019-02" db="EMBL/GenBank/DDBJ databases">
        <authorList>
            <person name="Gruber-Vodicka R. H."/>
            <person name="Seah K. B. B."/>
        </authorList>
    </citation>
    <scope>NUCLEOTIDE SEQUENCE</scope>
    <source>
        <strain evidence="3">BECK_BZ106</strain>
        <strain evidence="2">BECK_BZ15</strain>
    </source>
</reference>
<gene>
    <name evidence="2" type="ORF">BECKFW1821A_GA0114235_109315</name>
    <name evidence="3" type="ORF">BECKFW1821B_GA0114236_112512</name>
</gene>
<protein>
    <submittedName>
        <fullName evidence="3">Predicted nucleic acid-binding protein, contains PIN domain</fullName>
    </submittedName>
</protein>
<dbReference type="SUPFAM" id="SSF88723">
    <property type="entry name" value="PIN domain-like"/>
    <property type="match status" value="1"/>
</dbReference>
<organism evidence="3">
    <name type="scientific">Candidatus Kentrum sp. FW</name>
    <dbReference type="NCBI Taxonomy" id="2126338"/>
    <lineage>
        <taxon>Bacteria</taxon>
        <taxon>Pseudomonadati</taxon>
        <taxon>Pseudomonadota</taxon>
        <taxon>Gammaproteobacteria</taxon>
        <taxon>Candidatus Kentrum</taxon>
    </lineage>
</organism>
<proteinExistence type="predicted"/>
<dbReference type="EMBL" id="CAADFD010000125">
    <property type="protein sequence ID" value="VFJ67067.1"/>
    <property type="molecule type" value="Genomic_DNA"/>
</dbReference>
<evidence type="ECO:0000313" key="3">
    <source>
        <dbReference type="EMBL" id="VFJ67067.1"/>
    </source>
</evidence>
<accession>A0A450TIG7</accession>
<dbReference type="InterPro" id="IPR029060">
    <property type="entry name" value="PIN-like_dom_sf"/>
</dbReference>
<dbReference type="EMBL" id="CAADEW010000093">
    <property type="protein sequence ID" value="VFJ59701.1"/>
    <property type="molecule type" value="Genomic_DNA"/>
</dbReference>
<dbReference type="PANTHER" id="PTHR39664:SF2">
    <property type="entry name" value="NUCLEIC ACID-BINDING PROTEIN, CONTAINING PIN DOMAIN-RELATED"/>
    <property type="match status" value="1"/>
</dbReference>
<evidence type="ECO:0000259" key="1">
    <source>
        <dbReference type="Pfam" id="PF01850"/>
    </source>
</evidence>
<dbReference type="Gene3D" id="3.40.50.1010">
    <property type="entry name" value="5'-nuclease"/>
    <property type="match status" value="1"/>
</dbReference>
<dbReference type="CDD" id="cd18692">
    <property type="entry name" value="PIN_VapC-like"/>
    <property type="match status" value="1"/>
</dbReference>
<dbReference type="Pfam" id="PF01850">
    <property type="entry name" value="PIN"/>
    <property type="match status" value="1"/>
</dbReference>
<sequence length="137" mass="15733">MTDSVFIDTNVLVYAFLDNDKARHDMAVQLLSEMMGKEVFISTQVMSEIYSALSKNGIGHEAISNYLFDLEEDFNVRAVTPDTIRDCLLLKKKYFYSYWDSLILASSLESGCSVVYSEDMQHRQVIEQSLTIMNPFF</sequence>
<feature type="domain" description="PIN" evidence="1">
    <location>
        <begin position="5"/>
        <end position="125"/>
    </location>
</feature>
<dbReference type="AlphaFoldDB" id="A0A450TIG7"/>
<name>A0A450TIG7_9GAMM</name>
<dbReference type="PANTHER" id="PTHR39664">
    <property type="match status" value="1"/>
</dbReference>
<dbReference type="InterPro" id="IPR002716">
    <property type="entry name" value="PIN_dom"/>
</dbReference>
<evidence type="ECO:0000313" key="2">
    <source>
        <dbReference type="EMBL" id="VFJ59701.1"/>
    </source>
</evidence>